<evidence type="ECO:0000313" key="2">
    <source>
        <dbReference type="Proteomes" id="UP000015001"/>
    </source>
</evidence>
<comment type="caution">
    <text evidence="1">The sequence shown here is derived from an EMBL/GenBank/DDBJ whole genome shotgun (WGS) entry which is preliminary data.</text>
</comment>
<organism evidence="1 2">
    <name type="scientific">Streptomyces afghaniensis 772</name>
    <dbReference type="NCBI Taxonomy" id="1283301"/>
    <lineage>
        <taxon>Bacteria</taxon>
        <taxon>Bacillati</taxon>
        <taxon>Actinomycetota</taxon>
        <taxon>Actinomycetes</taxon>
        <taxon>Kitasatosporales</taxon>
        <taxon>Streptomycetaceae</taxon>
        <taxon>Streptomyces</taxon>
    </lineage>
</organism>
<reference evidence="1 2" key="1">
    <citation type="submission" date="2013-02" db="EMBL/GenBank/DDBJ databases">
        <title>Draft Genome Sequence of Streptomyces afghaniensis, Which Produces Compounds of the Julimycin B-Complex.</title>
        <authorList>
            <person name="Gruening B.A."/>
            <person name="Praeg A."/>
            <person name="Erxleben A."/>
            <person name="Guenther S."/>
            <person name="Fiedler H.-P."/>
            <person name="Goodfellow M."/>
            <person name="Mueller M."/>
        </authorList>
    </citation>
    <scope>NUCLEOTIDE SEQUENCE [LARGE SCALE GENOMIC DNA]</scope>
    <source>
        <strain evidence="1 2">772</strain>
    </source>
</reference>
<dbReference type="PATRIC" id="fig|1283301.3.peg.7507"/>
<dbReference type="AlphaFoldDB" id="S4M7X4"/>
<sequence length="37" mass="3841">MGGAALAGGGRRLSALNGGRLLAWATRPRLLHRCSHS</sequence>
<accession>S4M7X4</accession>
<gene>
    <name evidence="1" type="ORF">STAFG_7565</name>
</gene>
<protein>
    <submittedName>
        <fullName evidence="1">Uncharacterized protein</fullName>
    </submittedName>
</protein>
<keyword evidence="2" id="KW-1185">Reference proteome</keyword>
<name>S4M7X4_9ACTN</name>
<proteinExistence type="predicted"/>
<evidence type="ECO:0000313" key="1">
    <source>
        <dbReference type="EMBL" id="EPJ35383.1"/>
    </source>
</evidence>
<dbReference type="HOGENOM" id="CLU_216484_0_0_11"/>
<dbReference type="EMBL" id="AOPY01001640">
    <property type="protein sequence ID" value="EPJ35383.1"/>
    <property type="molecule type" value="Genomic_DNA"/>
</dbReference>
<dbReference type="Proteomes" id="UP000015001">
    <property type="component" value="Unassembled WGS sequence"/>
</dbReference>